<dbReference type="AlphaFoldDB" id="A0A1F5E765"/>
<dbReference type="Pfam" id="PF00471">
    <property type="entry name" value="Ribosomal_L33"/>
    <property type="match status" value="1"/>
</dbReference>
<dbReference type="PANTHER" id="PTHR43168:SF2">
    <property type="entry name" value="LARGE RIBOSOMAL SUBUNIT PROTEIN BL33C"/>
    <property type="match status" value="1"/>
</dbReference>
<dbReference type="GO" id="GO:1990904">
    <property type="term" value="C:ribonucleoprotein complex"/>
    <property type="evidence" value="ECO:0007669"/>
    <property type="project" value="UniProtKB-KW"/>
</dbReference>
<evidence type="ECO:0000256" key="2">
    <source>
        <dbReference type="ARBA" id="ARBA00022980"/>
    </source>
</evidence>
<dbReference type="GO" id="GO:0005737">
    <property type="term" value="C:cytoplasm"/>
    <property type="evidence" value="ECO:0007669"/>
    <property type="project" value="UniProtKB-ARBA"/>
</dbReference>
<dbReference type="Gene3D" id="2.20.28.120">
    <property type="entry name" value="Ribosomal protein L33"/>
    <property type="match status" value="1"/>
</dbReference>
<dbReference type="PANTHER" id="PTHR43168">
    <property type="entry name" value="50S RIBOSOMAL PROTEIN L33, CHLOROPLASTIC"/>
    <property type="match status" value="1"/>
</dbReference>
<dbReference type="EMBL" id="MEZY01000038">
    <property type="protein sequence ID" value="OGD63146.1"/>
    <property type="molecule type" value="Genomic_DNA"/>
</dbReference>
<dbReference type="STRING" id="1797472.A2215_01645"/>
<evidence type="ECO:0000313" key="7">
    <source>
        <dbReference type="Proteomes" id="UP000178583"/>
    </source>
</evidence>
<protein>
    <recommendedName>
        <fullName evidence="4 5">Large ribosomal subunit protein bL33</fullName>
    </recommendedName>
</protein>
<dbReference type="Proteomes" id="UP000178583">
    <property type="component" value="Unassembled WGS sequence"/>
</dbReference>
<dbReference type="GO" id="GO:0006412">
    <property type="term" value="P:translation"/>
    <property type="evidence" value="ECO:0007669"/>
    <property type="project" value="UniProtKB-UniRule"/>
</dbReference>
<evidence type="ECO:0000256" key="5">
    <source>
        <dbReference type="HAMAP-Rule" id="MF_00294"/>
    </source>
</evidence>
<dbReference type="HAMAP" id="MF_00294">
    <property type="entry name" value="Ribosomal_bL33"/>
    <property type="match status" value="1"/>
</dbReference>
<dbReference type="InterPro" id="IPR038584">
    <property type="entry name" value="Ribosomal_bL33_sf"/>
</dbReference>
<gene>
    <name evidence="5" type="primary">rpmG</name>
    <name evidence="6" type="ORF">A2215_01645</name>
</gene>
<proteinExistence type="inferred from homology"/>
<name>A0A1F5E765_9BACT</name>
<evidence type="ECO:0000256" key="4">
    <source>
        <dbReference type="ARBA" id="ARBA00035176"/>
    </source>
</evidence>
<keyword evidence="3 5" id="KW-0687">Ribonucleoprotein</keyword>
<dbReference type="GO" id="GO:0003735">
    <property type="term" value="F:structural constituent of ribosome"/>
    <property type="evidence" value="ECO:0007669"/>
    <property type="project" value="InterPro"/>
</dbReference>
<dbReference type="GO" id="GO:0005840">
    <property type="term" value="C:ribosome"/>
    <property type="evidence" value="ECO:0007669"/>
    <property type="project" value="UniProtKB-KW"/>
</dbReference>
<evidence type="ECO:0000256" key="3">
    <source>
        <dbReference type="ARBA" id="ARBA00023274"/>
    </source>
</evidence>
<comment type="caution">
    <text evidence="6">The sequence shown here is derived from an EMBL/GenBank/DDBJ whole genome shotgun (WGS) entry which is preliminary data.</text>
</comment>
<sequence length="55" mass="6530">MAKDAREIVALECESCKSRNYHTEKRVKGQDVVKRLEFLKYCKKCKKRTAHKESK</sequence>
<accession>A0A1F5E765</accession>
<dbReference type="SUPFAM" id="SSF57829">
    <property type="entry name" value="Zn-binding ribosomal proteins"/>
    <property type="match status" value="1"/>
</dbReference>
<dbReference type="NCBIfam" id="NF001764">
    <property type="entry name" value="PRK00504.1"/>
    <property type="match status" value="1"/>
</dbReference>
<dbReference type="InterPro" id="IPR001705">
    <property type="entry name" value="Ribosomal_bL33"/>
</dbReference>
<evidence type="ECO:0000256" key="1">
    <source>
        <dbReference type="ARBA" id="ARBA00007596"/>
    </source>
</evidence>
<dbReference type="NCBIfam" id="TIGR01023">
    <property type="entry name" value="rpmG_bact"/>
    <property type="match status" value="1"/>
</dbReference>
<organism evidence="6 7">
    <name type="scientific">Candidatus Berkelbacteria bacterium RIFOXYA2_FULL_43_10</name>
    <dbReference type="NCBI Taxonomy" id="1797472"/>
    <lineage>
        <taxon>Bacteria</taxon>
        <taxon>Candidatus Berkelbacteria</taxon>
    </lineage>
</organism>
<dbReference type="InterPro" id="IPR011332">
    <property type="entry name" value="Ribosomal_zn-bd"/>
</dbReference>
<comment type="similarity">
    <text evidence="1 5">Belongs to the bacterial ribosomal protein bL33 family.</text>
</comment>
<reference evidence="6 7" key="1">
    <citation type="journal article" date="2016" name="Nat. Commun.">
        <title>Thousands of microbial genomes shed light on interconnected biogeochemical processes in an aquifer system.</title>
        <authorList>
            <person name="Anantharaman K."/>
            <person name="Brown C.T."/>
            <person name="Hug L.A."/>
            <person name="Sharon I."/>
            <person name="Castelle C.J."/>
            <person name="Probst A.J."/>
            <person name="Thomas B.C."/>
            <person name="Singh A."/>
            <person name="Wilkins M.J."/>
            <person name="Karaoz U."/>
            <person name="Brodie E.L."/>
            <person name="Williams K.H."/>
            <person name="Hubbard S.S."/>
            <person name="Banfield J.F."/>
        </authorList>
    </citation>
    <scope>NUCLEOTIDE SEQUENCE [LARGE SCALE GENOMIC DNA]</scope>
</reference>
<keyword evidence="2 5" id="KW-0689">Ribosomal protein</keyword>
<evidence type="ECO:0000313" key="6">
    <source>
        <dbReference type="EMBL" id="OGD63146.1"/>
    </source>
</evidence>